<dbReference type="GO" id="GO:0001514">
    <property type="term" value="P:selenocysteine incorporation"/>
    <property type="evidence" value="ECO:0007669"/>
    <property type="project" value="InterPro"/>
</dbReference>
<dbReference type="InterPro" id="IPR036390">
    <property type="entry name" value="WH_DNA-bd_sf"/>
</dbReference>
<dbReference type="CDD" id="cd15491">
    <property type="entry name" value="selB_III"/>
    <property type="match status" value="1"/>
</dbReference>
<dbReference type="NCBIfam" id="TIGR00475">
    <property type="entry name" value="selB"/>
    <property type="match status" value="1"/>
</dbReference>
<dbReference type="GO" id="GO:0003746">
    <property type="term" value="F:translation elongation factor activity"/>
    <property type="evidence" value="ECO:0007669"/>
    <property type="project" value="UniProtKB-KW"/>
</dbReference>
<dbReference type="InterPro" id="IPR027417">
    <property type="entry name" value="P-loop_NTPase"/>
</dbReference>
<dbReference type="PRINTS" id="PR00315">
    <property type="entry name" value="ELONGATNFCT"/>
</dbReference>
<keyword evidence="4" id="KW-0648">Protein biosynthesis</keyword>
<proteinExistence type="predicted"/>
<evidence type="ECO:0000256" key="2">
    <source>
        <dbReference type="ARBA" id="ARBA00022490"/>
    </source>
</evidence>
<organism evidence="7 8">
    <name type="scientific">Methylorubrum salsuginis</name>
    <dbReference type="NCBI Taxonomy" id="414703"/>
    <lineage>
        <taxon>Bacteria</taxon>
        <taxon>Pseudomonadati</taxon>
        <taxon>Pseudomonadota</taxon>
        <taxon>Alphaproteobacteria</taxon>
        <taxon>Hyphomicrobiales</taxon>
        <taxon>Methylobacteriaceae</taxon>
        <taxon>Methylorubrum</taxon>
    </lineage>
</organism>
<name>A0A1I4IVC9_9HYPH</name>
<dbReference type="InterPro" id="IPR015191">
    <property type="entry name" value="SelB_WHD4"/>
</dbReference>
<evidence type="ECO:0000259" key="6">
    <source>
        <dbReference type="PROSITE" id="PS51722"/>
    </source>
</evidence>
<dbReference type="GO" id="GO:0003924">
    <property type="term" value="F:GTPase activity"/>
    <property type="evidence" value="ECO:0007669"/>
    <property type="project" value="InterPro"/>
</dbReference>
<dbReference type="Gene3D" id="1.10.10.2770">
    <property type="match status" value="1"/>
</dbReference>
<dbReference type="SUPFAM" id="SSF50465">
    <property type="entry name" value="EF-Tu/eEF-1alpha/eIF2-gamma C-terminal domain"/>
    <property type="match status" value="1"/>
</dbReference>
<dbReference type="NCBIfam" id="TIGR00231">
    <property type="entry name" value="small_GTP"/>
    <property type="match status" value="1"/>
</dbReference>
<reference evidence="8" key="1">
    <citation type="submission" date="2016-10" db="EMBL/GenBank/DDBJ databases">
        <authorList>
            <person name="Varghese N."/>
            <person name="Submissions S."/>
        </authorList>
    </citation>
    <scope>NUCLEOTIDE SEQUENCE [LARGE SCALE GENOMIC DNA]</scope>
    <source>
        <strain evidence="8">CGMCC 1.6474</strain>
    </source>
</reference>
<dbReference type="Pfam" id="PF00009">
    <property type="entry name" value="GTP_EFTU"/>
    <property type="match status" value="1"/>
</dbReference>
<dbReference type="Pfam" id="PF09107">
    <property type="entry name" value="WHD_3rd_SelB"/>
    <property type="match status" value="1"/>
</dbReference>
<dbReference type="Pfam" id="PF25461">
    <property type="entry name" value="Beta-barrel_SelB"/>
    <property type="match status" value="1"/>
</dbReference>
<dbReference type="STRING" id="414703.SAMN04488125_11875"/>
<keyword evidence="8" id="KW-1185">Reference proteome</keyword>
<evidence type="ECO:0000313" key="7">
    <source>
        <dbReference type="EMBL" id="SFL58329.1"/>
    </source>
</evidence>
<dbReference type="SUPFAM" id="SSF46785">
    <property type="entry name" value="Winged helix' DNA-binding domain"/>
    <property type="match status" value="2"/>
</dbReference>
<dbReference type="InterPro" id="IPR000795">
    <property type="entry name" value="T_Tr_GTP-bd_dom"/>
</dbReference>
<sequence length="655" mass="69180">MGARIIVATAGHIDHGKTSLVKALTGIDADRLPEEKARGITLDLGFAYHHGDDGTTLGFVDVPGHERLVRTMVAGATGVDAALLVVAADDGVMPQTREHLAILDLLGIGRGVVAITKSDRVEETRLAAVRQEVRALVAGTALADSLILPCSARTGAGIAALAAGLAAAVGESAERAPQRGFRLAVDRHFTVPGVGLVVTGAVHAGTVAVGDRLLLSPGGREVRVRGLRAQDRETASGAAGERCALNIVGARLSREDVHRGDWLLAPDLHAPATRLDVRLRLLPSEAGPLRHRTPVQVHLGAAAVAGRVLLLDGSSLEPGREGLAQLTLDAPLGALGGDAYVLRDASARRTLGGGRVLDPFGPRRGLRTPGRRTLLEALGEPDDARALSRALDGTEGGLDLDHFRRVRNVVPAAEAALFAAADLRVVPGPSGRLGFVAPRLDALAERLRASLDACHRDEPDNPGLTFEELLGSIPRPLHPAVRPALQGELEAGRIVRRGAVHHRPGHVIRLAPVDVELWERVRAVQRAAGRDQHRLSRLAERLGHEPDEIRPLLDKLGRIGWLRRVSKAYYVLPEAAADLAGVAEAVAAEHPDGLLTVGNFRAAAGIDRHITMPLLEHFDAAGFTTRLGEGRRITGDRRAIFSPDGAVAGTESTLP</sequence>
<dbReference type="InterPro" id="IPR005225">
    <property type="entry name" value="Small_GTP-bd"/>
</dbReference>
<dbReference type="GO" id="GO:0003723">
    <property type="term" value="F:RNA binding"/>
    <property type="evidence" value="ECO:0007669"/>
    <property type="project" value="InterPro"/>
</dbReference>
<keyword evidence="5" id="KW-0342">GTP-binding</keyword>
<evidence type="ECO:0000313" key="8">
    <source>
        <dbReference type="Proteomes" id="UP000198804"/>
    </source>
</evidence>
<dbReference type="AlphaFoldDB" id="A0A1I4IVC9"/>
<evidence type="ECO:0000256" key="4">
    <source>
        <dbReference type="ARBA" id="ARBA00022917"/>
    </source>
</evidence>
<gene>
    <name evidence="7" type="ORF">SAMN04488125_11875</name>
</gene>
<dbReference type="EMBL" id="FOSV01000018">
    <property type="protein sequence ID" value="SFL58329.1"/>
    <property type="molecule type" value="Genomic_DNA"/>
</dbReference>
<dbReference type="GO" id="GO:0005737">
    <property type="term" value="C:cytoplasm"/>
    <property type="evidence" value="ECO:0007669"/>
    <property type="project" value="UniProtKB-SubCell"/>
</dbReference>
<evidence type="ECO:0000256" key="1">
    <source>
        <dbReference type="ARBA" id="ARBA00004496"/>
    </source>
</evidence>
<protein>
    <submittedName>
        <fullName evidence="7">Selenocysteine-specific elongation factor</fullName>
    </submittedName>
</protein>
<dbReference type="InterPro" id="IPR036388">
    <property type="entry name" value="WH-like_DNA-bd_sf"/>
</dbReference>
<dbReference type="Proteomes" id="UP000198804">
    <property type="component" value="Unassembled WGS sequence"/>
</dbReference>
<dbReference type="RefSeq" id="WP_244535498.1">
    <property type="nucleotide sequence ID" value="NZ_FOSV01000018.1"/>
</dbReference>
<dbReference type="PANTHER" id="PTHR43721">
    <property type="entry name" value="ELONGATION FACTOR TU-RELATED"/>
    <property type="match status" value="1"/>
</dbReference>
<dbReference type="InterPro" id="IPR057335">
    <property type="entry name" value="Beta-barrel_SelB"/>
</dbReference>
<dbReference type="GO" id="GO:0004020">
    <property type="term" value="F:adenylylsulfate kinase activity"/>
    <property type="evidence" value="ECO:0007669"/>
    <property type="project" value="UniProtKB-EC"/>
</dbReference>
<keyword evidence="3" id="KW-0547">Nucleotide-binding</keyword>
<dbReference type="Gene3D" id="3.40.50.300">
    <property type="entry name" value="P-loop containing nucleotide triphosphate hydrolases"/>
    <property type="match status" value="1"/>
</dbReference>
<dbReference type="Gene3D" id="1.10.10.10">
    <property type="entry name" value="Winged helix-like DNA-binding domain superfamily/Winged helix DNA-binding domain"/>
    <property type="match status" value="1"/>
</dbReference>
<dbReference type="SUPFAM" id="SSF50447">
    <property type="entry name" value="Translation proteins"/>
    <property type="match status" value="1"/>
</dbReference>
<dbReference type="CDD" id="cd04171">
    <property type="entry name" value="SelB"/>
    <property type="match status" value="1"/>
</dbReference>
<keyword evidence="7" id="KW-0251">Elongation factor</keyword>
<dbReference type="GO" id="GO:0005525">
    <property type="term" value="F:GTP binding"/>
    <property type="evidence" value="ECO:0007669"/>
    <property type="project" value="UniProtKB-KW"/>
</dbReference>
<dbReference type="InterPro" id="IPR050055">
    <property type="entry name" value="EF-Tu_GTPase"/>
</dbReference>
<evidence type="ECO:0000256" key="5">
    <source>
        <dbReference type="ARBA" id="ARBA00023134"/>
    </source>
</evidence>
<feature type="domain" description="Tr-type G" evidence="6">
    <location>
        <begin position="2"/>
        <end position="174"/>
    </location>
</feature>
<dbReference type="InterPro" id="IPR009001">
    <property type="entry name" value="Transl_elong_EF1A/Init_IF2_C"/>
</dbReference>
<dbReference type="Gene3D" id="2.40.30.10">
    <property type="entry name" value="Translation factors"/>
    <property type="match status" value="1"/>
</dbReference>
<dbReference type="PROSITE" id="PS51722">
    <property type="entry name" value="G_TR_2"/>
    <property type="match status" value="1"/>
</dbReference>
<evidence type="ECO:0000256" key="3">
    <source>
        <dbReference type="ARBA" id="ARBA00022741"/>
    </source>
</evidence>
<comment type="subcellular location">
    <subcellularLocation>
        <location evidence="1">Cytoplasm</location>
    </subcellularLocation>
</comment>
<dbReference type="SUPFAM" id="SSF52540">
    <property type="entry name" value="P-loop containing nucleoside triphosphate hydrolases"/>
    <property type="match status" value="1"/>
</dbReference>
<dbReference type="PANTHER" id="PTHR43721:SF22">
    <property type="entry name" value="ELONGATION FACTOR TU, MITOCHONDRIAL"/>
    <property type="match status" value="1"/>
</dbReference>
<dbReference type="InterPro" id="IPR004535">
    <property type="entry name" value="Transl_elong_SelB"/>
</dbReference>
<keyword evidence="2" id="KW-0963">Cytoplasm</keyword>
<accession>A0A1I4IVC9</accession>
<dbReference type="InterPro" id="IPR009000">
    <property type="entry name" value="Transl_B-barrel_sf"/>
</dbReference>